<keyword evidence="5 9" id="KW-0378">Hydrolase</keyword>
<evidence type="ECO:0000256" key="5">
    <source>
        <dbReference type="ARBA" id="ARBA00022801"/>
    </source>
</evidence>
<feature type="domain" description="GP-PDE" evidence="8">
    <location>
        <begin position="25"/>
        <end position="318"/>
    </location>
</feature>
<accession>A0ABZ1C6Y6</accession>
<keyword evidence="3 7" id="KW-0732">Signal</keyword>
<proteinExistence type="inferred from homology"/>
<dbReference type="Proteomes" id="UP000738431">
    <property type="component" value="Chromosome"/>
</dbReference>
<sequence length="320" mass="34792">MTLAALASTVLACALMTTAAAASSPLVIAHRGASGVLPEHTLPAAAFAYAQGADYIEQDLVMSRDDVLVVLHDIHLDTTTDVATRYPSRHREDGRFYAIDFDWAELQTLTVRERFDPRTGEAVFPQRFPSGDGPFRLCRMEDQIQLIQGLNHSTGRTVGLYPEIKDPAWHHSEGKDPGTALIALLAHYGYDSADDPVFVQCFDPAELKRLRRETGTTLPFIQLTGGDLPLTDANLTDFATYAQGIGPHLGQILRADGQPQPAVAAAHARGLLIHPYTVRADALPPGVPHIDVLLDLLLHQAKVDGVFTDHAAATIAFLRR</sequence>
<keyword evidence="4" id="KW-0319">Glycerol metabolism</keyword>
<comment type="catalytic activity">
    <reaction evidence="6">
        <text>a sn-glycero-3-phosphodiester + H2O = an alcohol + sn-glycerol 3-phosphate + H(+)</text>
        <dbReference type="Rhea" id="RHEA:12969"/>
        <dbReference type="ChEBI" id="CHEBI:15377"/>
        <dbReference type="ChEBI" id="CHEBI:15378"/>
        <dbReference type="ChEBI" id="CHEBI:30879"/>
        <dbReference type="ChEBI" id="CHEBI:57597"/>
        <dbReference type="ChEBI" id="CHEBI:83408"/>
        <dbReference type="EC" id="3.1.4.46"/>
    </reaction>
</comment>
<evidence type="ECO:0000256" key="6">
    <source>
        <dbReference type="ARBA" id="ARBA00047512"/>
    </source>
</evidence>
<dbReference type="Gene3D" id="3.20.20.190">
    <property type="entry name" value="Phosphatidylinositol (PI) phosphodiesterase"/>
    <property type="match status" value="1"/>
</dbReference>
<evidence type="ECO:0000256" key="7">
    <source>
        <dbReference type="SAM" id="SignalP"/>
    </source>
</evidence>
<gene>
    <name evidence="9" type="primary">glpQ</name>
    <name evidence="9" type="ORF">K1X11_021910</name>
</gene>
<dbReference type="InterPro" id="IPR017946">
    <property type="entry name" value="PLC-like_Pdiesterase_TIM-brl"/>
</dbReference>
<dbReference type="EMBL" id="CP139781">
    <property type="protein sequence ID" value="WRQ87479.1"/>
    <property type="molecule type" value="Genomic_DNA"/>
</dbReference>
<reference evidence="9 10" key="1">
    <citation type="submission" date="2021-08" db="EMBL/GenBank/DDBJ databases">
        <authorList>
            <person name="Zhang D."/>
            <person name="Zhang A."/>
            <person name="Wang L."/>
        </authorList>
    </citation>
    <scope>NUCLEOTIDE SEQUENCE [LARGE SCALE GENOMIC DNA]</scope>
    <source>
        <strain evidence="9 10">WL0086</strain>
    </source>
</reference>
<evidence type="ECO:0000259" key="8">
    <source>
        <dbReference type="PROSITE" id="PS51704"/>
    </source>
</evidence>
<feature type="chain" id="PRO_5045348622" description="glycerophosphodiester phosphodiesterase" evidence="7">
    <location>
        <begin position="22"/>
        <end position="320"/>
    </location>
</feature>
<evidence type="ECO:0000313" key="10">
    <source>
        <dbReference type="Proteomes" id="UP000738431"/>
    </source>
</evidence>
<dbReference type="GO" id="GO:0008889">
    <property type="term" value="F:glycerophosphodiester phosphodiesterase activity"/>
    <property type="evidence" value="ECO:0007669"/>
    <property type="project" value="UniProtKB-EC"/>
</dbReference>
<dbReference type="InterPro" id="IPR030395">
    <property type="entry name" value="GP_PDE_dom"/>
</dbReference>
<name>A0ABZ1C6Y6_9BACT</name>
<evidence type="ECO:0000256" key="3">
    <source>
        <dbReference type="ARBA" id="ARBA00022729"/>
    </source>
</evidence>
<dbReference type="RefSeq" id="WP_221030357.1">
    <property type="nucleotide sequence ID" value="NZ_CP139781.1"/>
</dbReference>
<feature type="signal peptide" evidence="7">
    <location>
        <begin position="1"/>
        <end position="21"/>
    </location>
</feature>
<keyword evidence="10" id="KW-1185">Reference proteome</keyword>
<comment type="similarity">
    <text evidence="1">Belongs to the glycerophosphoryl diester phosphodiesterase family.</text>
</comment>
<evidence type="ECO:0000313" key="9">
    <source>
        <dbReference type="EMBL" id="WRQ87479.1"/>
    </source>
</evidence>
<organism evidence="9 10">
    <name type="scientific">Actomonas aquatica</name>
    <dbReference type="NCBI Taxonomy" id="2866162"/>
    <lineage>
        <taxon>Bacteria</taxon>
        <taxon>Pseudomonadati</taxon>
        <taxon>Verrucomicrobiota</taxon>
        <taxon>Opitutia</taxon>
        <taxon>Opitutales</taxon>
        <taxon>Opitutaceae</taxon>
        <taxon>Actomonas</taxon>
    </lineage>
</organism>
<evidence type="ECO:0000256" key="1">
    <source>
        <dbReference type="ARBA" id="ARBA00007277"/>
    </source>
</evidence>
<evidence type="ECO:0000256" key="4">
    <source>
        <dbReference type="ARBA" id="ARBA00022798"/>
    </source>
</evidence>
<protein>
    <recommendedName>
        <fullName evidence="2">glycerophosphodiester phosphodiesterase</fullName>
        <ecNumber evidence="2">3.1.4.46</ecNumber>
    </recommendedName>
</protein>
<dbReference type="EC" id="3.1.4.46" evidence="2"/>
<dbReference type="NCBIfam" id="NF008354">
    <property type="entry name" value="PRK11143.1"/>
    <property type="match status" value="1"/>
</dbReference>
<reference evidence="9 10" key="2">
    <citation type="submission" date="2023-12" db="EMBL/GenBank/DDBJ databases">
        <title>Description of an unclassified Opitutus bacterium of Verrucomicrobiota.</title>
        <authorList>
            <person name="Zhang D.-F."/>
        </authorList>
    </citation>
    <scope>NUCLEOTIDE SEQUENCE [LARGE SCALE GENOMIC DNA]</scope>
    <source>
        <strain evidence="9 10">WL0086</strain>
    </source>
</reference>
<dbReference type="PANTHER" id="PTHR43620:SF7">
    <property type="entry name" value="GLYCEROPHOSPHODIESTER PHOSPHODIESTERASE GDPD5-RELATED"/>
    <property type="match status" value="1"/>
</dbReference>
<dbReference type="Pfam" id="PF03009">
    <property type="entry name" value="GDPD"/>
    <property type="match status" value="1"/>
</dbReference>
<dbReference type="PANTHER" id="PTHR43620">
    <property type="entry name" value="GLYCEROPHOSPHORYL DIESTER PHOSPHODIESTERASE"/>
    <property type="match status" value="1"/>
</dbReference>
<dbReference type="PROSITE" id="PS51704">
    <property type="entry name" value="GP_PDE"/>
    <property type="match status" value="1"/>
</dbReference>
<evidence type="ECO:0000256" key="2">
    <source>
        <dbReference type="ARBA" id="ARBA00012247"/>
    </source>
</evidence>
<dbReference type="SUPFAM" id="SSF51695">
    <property type="entry name" value="PLC-like phosphodiesterases"/>
    <property type="match status" value="1"/>
</dbReference>